<dbReference type="OMA" id="KNYNDEM"/>
<evidence type="ECO:0000313" key="3">
    <source>
        <dbReference type="EMBL" id="EAX86290.1"/>
    </source>
</evidence>
<feature type="coiled-coil region" evidence="1">
    <location>
        <begin position="115"/>
        <end position="272"/>
    </location>
</feature>
<evidence type="ECO:0000256" key="2">
    <source>
        <dbReference type="SAM" id="MobiDB-lite"/>
    </source>
</evidence>
<reference evidence="3" key="1">
    <citation type="submission" date="2006-10" db="EMBL/GenBank/DDBJ databases">
        <authorList>
            <person name="Amadeo P."/>
            <person name="Zhao Q."/>
            <person name="Wortman J."/>
            <person name="Fraser-Liggett C."/>
            <person name="Carlton J."/>
        </authorList>
    </citation>
    <scope>NUCLEOTIDE SEQUENCE</scope>
    <source>
        <strain evidence="3">G3</strain>
    </source>
</reference>
<reference evidence="3" key="2">
    <citation type="journal article" date="2007" name="Science">
        <title>Draft genome sequence of the sexually transmitted pathogen Trichomonas vaginalis.</title>
        <authorList>
            <person name="Carlton J.M."/>
            <person name="Hirt R.P."/>
            <person name="Silva J.C."/>
            <person name="Delcher A.L."/>
            <person name="Schatz M."/>
            <person name="Zhao Q."/>
            <person name="Wortman J.R."/>
            <person name="Bidwell S.L."/>
            <person name="Alsmark U.C.M."/>
            <person name="Besteiro S."/>
            <person name="Sicheritz-Ponten T."/>
            <person name="Noel C.J."/>
            <person name="Dacks J.B."/>
            <person name="Foster P.G."/>
            <person name="Simillion C."/>
            <person name="Van de Peer Y."/>
            <person name="Miranda-Saavedra D."/>
            <person name="Barton G.J."/>
            <person name="Westrop G.D."/>
            <person name="Mueller S."/>
            <person name="Dessi D."/>
            <person name="Fiori P.L."/>
            <person name="Ren Q."/>
            <person name="Paulsen I."/>
            <person name="Zhang H."/>
            <person name="Bastida-Corcuera F.D."/>
            <person name="Simoes-Barbosa A."/>
            <person name="Brown M.T."/>
            <person name="Hayes R.D."/>
            <person name="Mukherjee M."/>
            <person name="Okumura C.Y."/>
            <person name="Schneider R."/>
            <person name="Smith A.J."/>
            <person name="Vanacova S."/>
            <person name="Villalvazo M."/>
            <person name="Haas B.J."/>
            <person name="Pertea M."/>
            <person name="Feldblyum T.V."/>
            <person name="Utterback T.R."/>
            <person name="Shu C.L."/>
            <person name="Osoegawa K."/>
            <person name="de Jong P.J."/>
            <person name="Hrdy I."/>
            <person name="Horvathova L."/>
            <person name="Zubacova Z."/>
            <person name="Dolezal P."/>
            <person name="Malik S.B."/>
            <person name="Logsdon J.M. Jr."/>
            <person name="Henze K."/>
            <person name="Gupta A."/>
            <person name="Wang C.C."/>
            <person name="Dunne R.L."/>
            <person name="Upcroft J.A."/>
            <person name="Upcroft P."/>
            <person name="White O."/>
            <person name="Salzberg S.L."/>
            <person name="Tang P."/>
            <person name="Chiu C.-H."/>
            <person name="Lee Y.-S."/>
            <person name="Embley T.M."/>
            <person name="Coombs G.H."/>
            <person name="Mottram J.C."/>
            <person name="Tachezy J."/>
            <person name="Fraser-Liggett C.M."/>
            <person name="Johnson P.J."/>
        </authorList>
    </citation>
    <scope>NUCLEOTIDE SEQUENCE [LARGE SCALE GENOMIC DNA]</scope>
    <source>
        <strain evidence="3">G3</strain>
    </source>
</reference>
<dbReference type="InParanoid" id="A2G975"/>
<gene>
    <name evidence="3" type="ORF">TVAG_528810</name>
</gene>
<dbReference type="SMR" id="A2G975"/>
<organism evidence="3 4">
    <name type="scientific">Trichomonas vaginalis (strain ATCC PRA-98 / G3)</name>
    <dbReference type="NCBI Taxonomy" id="412133"/>
    <lineage>
        <taxon>Eukaryota</taxon>
        <taxon>Metamonada</taxon>
        <taxon>Parabasalia</taxon>
        <taxon>Trichomonadida</taxon>
        <taxon>Trichomonadidae</taxon>
        <taxon>Trichomonas</taxon>
    </lineage>
</organism>
<dbReference type="VEuPathDB" id="TrichDB:TVAG_528810"/>
<dbReference type="EMBL" id="DS114685">
    <property type="protein sequence ID" value="EAX86290.1"/>
    <property type="molecule type" value="Genomic_DNA"/>
</dbReference>
<protein>
    <submittedName>
        <fullName evidence="3">Uncharacterized protein</fullName>
    </submittedName>
</protein>
<name>A2G975_TRIV3</name>
<keyword evidence="1" id="KW-0175">Coiled coil</keyword>
<accession>A2G975</accession>
<keyword evidence="4" id="KW-1185">Reference proteome</keyword>
<sequence length="294" mass="34742">MKSSSPSKRRLTDDRRKSDTSALKRANKQLPASDMDDEQKNIEILKKSLQNAQSSENNILSQIYSLENQLNQNLAKLKLSNTEKNQVKDIEKSLQANYQLRNKILSIYNDRNIKIENSKKELSDLKFRLKGIEDQRFHREQEIDQLQSQADEMNEKMQEIEHSMNELKCTYETFQHQVELAQQQVNNKEAEKAKLLEEKQSLIEELEQSKKAAEKHRKENEKIISDLKAQIEQIKTENEETKKQIEQTTEKQNTIESKIDETNIEIKNYNDEMFKILETLKFYSKEIQTNEFNI</sequence>
<dbReference type="Proteomes" id="UP000001542">
    <property type="component" value="Unassembled WGS sequence"/>
</dbReference>
<evidence type="ECO:0000313" key="4">
    <source>
        <dbReference type="Proteomes" id="UP000001542"/>
    </source>
</evidence>
<dbReference type="VEuPathDB" id="TrichDB:TVAGG3_0054990"/>
<feature type="region of interest" description="Disordered" evidence="2">
    <location>
        <begin position="1"/>
        <end position="39"/>
    </location>
</feature>
<dbReference type="AlphaFoldDB" id="A2G975"/>
<proteinExistence type="predicted"/>
<dbReference type="KEGG" id="tva:75637667"/>
<feature type="compositionally biased region" description="Basic and acidic residues" evidence="2">
    <location>
        <begin position="10"/>
        <end position="19"/>
    </location>
</feature>
<evidence type="ECO:0000256" key="1">
    <source>
        <dbReference type="SAM" id="Coils"/>
    </source>
</evidence>
<dbReference type="RefSeq" id="XP_001299220.1">
    <property type="nucleotide sequence ID" value="XM_001299219.1"/>
</dbReference>